<dbReference type="Gene3D" id="3.30.565.10">
    <property type="entry name" value="Histidine kinase-like ATPase, C-terminal domain"/>
    <property type="match status" value="1"/>
</dbReference>
<evidence type="ECO:0000259" key="5">
    <source>
        <dbReference type="PROSITE" id="PS50109"/>
    </source>
</evidence>
<dbReference type="PANTHER" id="PTHR43547">
    <property type="entry name" value="TWO-COMPONENT HISTIDINE KINASE"/>
    <property type="match status" value="1"/>
</dbReference>
<evidence type="ECO:0000313" key="6">
    <source>
        <dbReference type="EMBL" id="PWN63033.1"/>
    </source>
</evidence>
<proteinExistence type="predicted"/>
<dbReference type="SMART" id="SM00388">
    <property type="entry name" value="HisKA"/>
    <property type="match status" value="1"/>
</dbReference>
<feature type="transmembrane region" description="Helical" evidence="4">
    <location>
        <begin position="199"/>
        <end position="218"/>
    </location>
</feature>
<dbReference type="Gene3D" id="1.10.287.130">
    <property type="match status" value="1"/>
</dbReference>
<dbReference type="PANTHER" id="PTHR43547:SF2">
    <property type="entry name" value="HYBRID SIGNAL TRANSDUCTION HISTIDINE KINASE C"/>
    <property type="match status" value="1"/>
</dbReference>
<dbReference type="SMART" id="SM00387">
    <property type="entry name" value="HATPase_c"/>
    <property type="match status" value="1"/>
</dbReference>
<dbReference type="PROSITE" id="PS50109">
    <property type="entry name" value="HIS_KIN"/>
    <property type="match status" value="1"/>
</dbReference>
<dbReference type="RefSeq" id="WP_109714314.1">
    <property type="nucleotide sequence ID" value="NZ_PPED02000008.1"/>
</dbReference>
<protein>
    <recommendedName>
        <fullName evidence="2">histidine kinase</fullName>
        <ecNumber evidence="2">2.7.13.3</ecNumber>
    </recommendedName>
</protein>
<dbReference type="InterPro" id="IPR005467">
    <property type="entry name" value="His_kinase_dom"/>
</dbReference>
<evidence type="ECO:0000256" key="1">
    <source>
        <dbReference type="ARBA" id="ARBA00000085"/>
    </source>
</evidence>
<dbReference type="Proteomes" id="UP000236594">
    <property type="component" value="Unassembled WGS sequence"/>
</dbReference>
<keyword evidence="4" id="KW-0472">Membrane</keyword>
<feature type="transmembrane region" description="Helical" evidence="4">
    <location>
        <begin position="6"/>
        <end position="28"/>
    </location>
</feature>
<dbReference type="OrthoDB" id="1933776at2"/>
<dbReference type="GO" id="GO:0000155">
    <property type="term" value="F:phosphorelay sensor kinase activity"/>
    <property type="evidence" value="ECO:0007669"/>
    <property type="project" value="InterPro"/>
</dbReference>
<evidence type="ECO:0000256" key="3">
    <source>
        <dbReference type="ARBA" id="ARBA00022553"/>
    </source>
</evidence>
<reference evidence="6 7" key="1">
    <citation type="submission" date="2018-04" db="EMBL/GenBank/DDBJ databases">
        <title>Draft Genome Sequence of Phosphate-Solubilizing Chryseobacterium sp. ISE14 that is a Biocontrol and Plant Growth-Promoting Rhizobacterium Isolated from Cucumber.</title>
        <authorList>
            <person name="Jeong J.-J."/>
            <person name="Sang M.K."/>
            <person name="Choi I.-G."/>
            <person name="Kim K.D."/>
        </authorList>
    </citation>
    <scope>NUCLEOTIDE SEQUENCE [LARGE SCALE GENOMIC DNA]</scope>
    <source>
        <strain evidence="6 7">ISE14</strain>
    </source>
</reference>
<dbReference type="PRINTS" id="PR00344">
    <property type="entry name" value="BCTRLSENSOR"/>
</dbReference>
<dbReference type="EMBL" id="PPED02000008">
    <property type="protein sequence ID" value="PWN63033.1"/>
    <property type="molecule type" value="Genomic_DNA"/>
</dbReference>
<feature type="domain" description="Histidine kinase" evidence="5">
    <location>
        <begin position="240"/>
        <end position="440"/>
    </location>
</feature>
<dbReference type="SUPFAM" id="SSF47384">
    <property type="entry name" value="Homodimeric domain of signal transducing histidine kinase"/>
    <property type="match status" value="1"/>
</dbReference>
<dbReference type="InterPro" id="IPR003661">
    <property type="entry name" value="HisK_dim/P_dom"/>
</dbReference>
<dbReference type="InterPro" id="IPR036890">
    <property type="entry name" value="HATPase_C_sf"/>
</dbReference>
<name>A0A316WRP8_9FLAO</name>
<dbReference type="SUPFAM" id="SSF55874">
    <property type="entry name" value="ATPase domain of HSP90 chaperone/DNA topoisomerase II/histidine kinase"/>
    <property type="match status" value="1"/>
</dbReference>
<accession>A0A316WRP8</accession>
<keyword evidence="4" id="KW-0812">Transmembrane</keyword>
<comment type="caution">
    <text evidence="6">The sequence shown here is derived from an EMBL/GenBank/DDBJ whole genome shotgun (WGS) entry which is preliminary data.</text>
</comment>
<gene>
    <name evidence="6" type="ORF">C1631_022365</name>
</gene>
<keyword evidence="4" id="KW-1133">Transmembrane helix</keyword>
<organism evidence="6 7">
    <name type="scientific">Chryseobacterium phosphatilyticum</name>
    <dbReference type="NCBI Taxonomy" id="475075"/>
    <lineage>
        <taxon>Bacteria</taxon>
        <taxon>Pseudomonadati</taxon>
        <taxon>Bacteroidota</taxon>
        <taxon>Flavobacteriia</taxon>
        <taxon>Flavobacteriales</taxon>
        <taxon>Weeksellaceae</taxon>
        <taxon>Chryseobacterium group</taxon>
        <taxon>Chryseobacterium</taxon>
    </lineage>
</organism>
<dbReference type="Pfam" id="PF00512">
    <property type="entry name" value="HisKA"/>
    <property type="match status" value="1"/>
</dbReference>
<keyword evidence="3" id="KW-0597">Phosphoprotein</keyword>
<dbReference type="InterPro" id="IPR036097">
    <property type="entry name" value="HisK_dim/P_sf"/>
</dbReference>
<dbReference type="AlphaFoldDB" id="A0A316WRP8"/>
<dbReference type="InterPro" id="IPR004358">
    <property type="entry name" value="Sig_transdc_His_kin-like_C"/>
</dbReference>
<comment type="catalytic activity">
    <reaction evidence="1">
        <text>ATP + protein L-histidine = ADP + protein N-phospho-L-histidine.</text>
        <dbReference type="EC" id="2.7.13.3"/>
    </reaction>
</comment>
<sequence>MVSKNKFLISVFAALFLLLLGIQVYFMYKTYQVKERDIYRSVIDGLPAYTDTEESTQRAQETKDDALQKVIIQYYNKEISKKDFIKNFTDNRYAVRKRLSHYIDNRLQKDGYKISARIEYTSIIHLPDSTKLIDKPFIVFETKEKVKNPKIGNTSSWETTSSKKRDSDHKEIERRDTFYVKSQIDFEITNIKSIVFKELALLIFCCILLLSCVLLIYISTIKNLIKQQKQVEVLHTVVDNISHEFKTPIATLKIASKTLKKGWNPETLPLIDRQISRLESLVFQLHQDENPEEPVFIQPKDWNFFVHDLSFTYPKVEFKFDNTITGELPFDKNLMETVIKNLCENSVKYGASIVTINLTTASQNLQIVVSDDGQGMEAKELKNIFEKFYRIQSNNIHNSKGLGLGLYMVKKIITQYHGTIEVFSQPGKGSTFRISAPYDTDDLPQEKTTTDEN</sequence>
<evidence type="ECO:0000256" key="2">
    <source>
        <dbReference type="ARBA" id="ARBA00012438"/>
    </source>
</evidence>
<keyword evidence="7" id="KW-1185">Reference proteome</keyword>
<keyword evidence="6" id="KW-0418">Kinase</keyword>
<dbReference type="CDD" id="cd00075">
    <property type="entry name" value="HATPase"/>
    <property type="match status" value="1"/>
</dbReference>
<dbReference type="Pfam" id="PF02518">
    <property type="entry name" value="HATPase_c"/>
    <property type="match status" value="1"/>
</dbReference>
<dbReference type="EC" id="2.7.13.3" evidence="2"/>
<dbReference type="CDD" id="cd00082">
    <property type="entry name" value="HisKA"/>
    <property type="match status" value="1"/>
</dbReference>
<keyword evidence="6" id="KW-0808">Transferase</keyword>
<evidence type="ECO:0000313" key="7">
    <source>
        <dbReference type="Proteomes" id="UP000236594"/>
    </source>
</evidence>
<dbReference type="InterPro" id="IPR003594">
    <property type="entry name" value="HATPase_dom"/>
</dbReference>
<evidence type="ECO:0000256" key="4">
    <source>
        <dbReference type="SAM" id="Phobius"/>
    </source>
</evidence>